<accession>A0A0F9PLS9</accession>
<evidence type="ECO:0000313" key="1">
    <source>
        <dbReference type="EMBL" id="KKN25542.1"/>
    </source>
</evidence>
<gene>
    <name evidence="1" type="ORF">LCGC14_0883800</name>
</gene>
<proteinExistence type="predicted"/>
<reference evidence="1" key="1">
    <citation type="journal article" date="2015" name="Nature">
        <title>Complex archaea that bridge the gap between prokaryotes and eukaryotes.</title>
        <authorList>
            <person name="Spang A."/>
            <person name="Saw J.H."/>
            <person name="Jorgensen S.L."/>
            <person name="Zaremba-Niedzwiedzka K."/>
            <person name="Martijn J."/>
            <person name="Lind A.E."/>
            <person name="van Eijk R."/>
            <person name="Schleper C."/>
            <person name="Guy L."/>
            <person name="Ettema T.J."/>
        </authorList>
    </citation>
    <scope>NUCLEOTIDE SEQUENCE</scope>
</reference>
<sequence>MWILRRLLQADGARPTCVIHDYGYFEAALKYEAGTFEWEVARATADILLKRNIHDMTRNRFAAGIRSQLFFVGLRIFGGSAMWKRGRTLPMPPTLEDLYELEFDIAPATERSAQIIDAWRKELIRTTNGRIEPEKGE</sequence>
<name>A0A0F9PLS9_9ZZZZ</name>
<dbReference type="EMBL" id="LAZR01002794">
    <property type="protein sequence ID" value="KKN25542.1"/>
    <property type="molecule type" value="Genomic_DNA"/>
</dbReference>
<organism evidence="1">
    <name type="scientific">marine sediment metagenome</name>
    <dbReference type="NCBI Taxonomy" id="412755"/>
    <lineage>
        <taxon>unclassified sequences</taxon>
        <taxon>metagenomes</taxon>
        <taxon>ecological metagenomes</taxon>
    </lineage>
</organism>
<protein>
    <submittedName>
        <fullName evidence="1">Uncharacterized protein</fullName>
    </submittedName>
</protein>
<dbReference type="AlphaFoldDB" id="A0A0F9PLS9"/>
<comment type="caution">
    <text evidence="1">The sequence shown here is derived from an EMBL/GenBank/DDBJ whole genome shotgun (WGS) entry which is preliminary data.</text>
</comment>